<name>A0ABU4HYZ3_9ACTN</name>
<comment type="caution">
    <text evidence="2">The sequence shown here is derived from an EMBL/GenBank/DDBJ whole genome shotgun (WGS) entry which is preliminary data.</text>
</comment>
<gene>
    <name evidence="2" type="ORF">R7226_28705</name>
</gene>
<dbReference type="Proteomes" id="UP001284601">
    <property type="component" value="Unassembled WGS sequence"/>
</dbReference>
<sequence length="829" mass="83642">AAATTAGAATTAPARAAATCAPAAASATLPTTPLLPLSTPGGQPIASAPLELLPAPARTLTTIEPLSTPSGQPPAGAAAPAPTTAAPSCTTQFVGVDVGVVAGPLGVAFDSRATVGGRSGVRIGQSFYATPANGSYAIFLDAATLGELGTAIVPAGANAEGYATALALAYALQHQVLIVLSGPDFTLVKRFGEGDDTAISNEGLVEGDGSGAVGAPGQLTGWLQRSIPLDTLTPTYRLVQPDRVTIDTSAAATASGNTIAVGGATYASALPPGATAGFQVLVLDPALRPQLGTPAAFGTNGGDAATAAAQQGALSGLLRRAAATTAATVVVQSIGRPAATALGSLTAAQQIERLGGSEWMFLGLDGSGGYALIGNTPALGAATNDQPSAEASSQWTRHGADSLSGLLRRRHDGAFHAALADSVGGDGLDFSLQQVAFQPATPWPEQGRPGEAAAAAWIARQLGLPTHGGGLCAPTQQPDVRAQYCNLAVVEDPDGLQSEIAALDYARTSAFSATDLTTVQRRLHDELDDVATVWNVIGTLQQPFALSQGSTAIAAGSVAADVMRNVEVKPASPVSAELGLASAILYGVAEIPEIGEAFGAWAAALDLASVLTEEDDEPSPDWDIQIAADEAGGAIDGRLVGAYEALGAYGSILVSDAGKLAAAADAAKGPWGQSASGQATKLAAMRLGIKQWLYTAIVPAAYDLVRVPGAVQATARKDVECVYSGSPASWHPFGKADPATLFFPLNDWAGSAPKADQLMGMLHGSFASNRSQAAGSELAGVLFGDPDDGDAGLVASWFYDRATWTIQRPKMLRPSSPLEPGWCQAGRVG</sequence>
<reference evidence="3" key="1">
    <citation type="submission" date="2023-07" db="EMBL/GenBank/DDBJ databases">
        <title>Conexibacter stalactiti sp. nov., isolated from stalactites in a lava cave and emended description of the genus Conexibacter.</title>
        <authorList>
            <person name="Lee S.D."/>
        </authorList>
    </citation>
    <scope>NUCLEOTIDE SEQUENCE [LARGE SCALE GENOMIC DNA]</scope>
    <source>
        <strain evidence="3">KCTC 39840</strain>
    </source>
</reference>
<proteinExistence type="predicted"/>
<organism evidence="2 3">
    <name type="scientific">Conexibacter stalactiti</name>
    <dbReference type="NCBI Taxonomy" id="1940611"/>
    <lineage>
        <taxon>Bacteria</taxon>
        <taxon>Bacillati</taxon>
        <taxon>Actinomycetota</taxon>
        <taxon>Thermoleophilia</taxon>
        <taxon>Solirubrobacterales</taxon>
        <taxon>Conexibacteraceae</taxon>
        <taxon>Conexibacter</taxon>
    </lineage>
</organism>
<feature type="non-terminal residue" evidence="2">
    <location>
        <position position="1"/>
    </location>
</feature>
<evidence type="ECO:0000313" key="2">
    <source>
        <dbReference type="EMBL" id="MDW5598374.1"/>
    </source>
</evidence>
<accession>A0ABU4HYZ3</accession>
<evidence type="ECO:0000313" key="3">
    <source>
        <dbReference type="Proteomes" id="UP001284601"/>
    </source>
</evidence>
<feature type="region of interest" description="Disordered" evidence="1">
    <location>
        <begin position="63"/>
        <end position="83"/>
    </location>
</feature>
<dbReference type="EMBL" id="JAWSTH010000137">
    <property type="protein sequence ID" value="MDW5598374.1"/>
    <property type="molecule type" value="Genomic_DNA"/>
</dbReference>
<evidence type="ECO:0000256" key="1">
    <source>
        <dbReference type="SAM" id="MobiDB-lite"/>
    </source>
</evidence>
<keyword evidence="3" id="KW-1185">Reference proteome</keyword>
<protein>
    <submittedName>
        <fullName evidence="2">Uncharacterized protein</fullName>
    </submittedName>
</protein>